<accession>A0A5B8UTT8</accession>
<dbReference type="KEGG" id="mgin:FRZ54_06010"/>
<gene>
    <name evidence="1" type="ORF">FRZ54_06010</name>
</gene>
<organism evidence="1 2">
    <name type="scientific">Mucilaginibacter ginsenosidivorans</name>
    <dbReference type="NCBI Taxonomy" id="398053"/>
    <lineage>
        <taxon>Bacteria</taxon>
        <taxon>Pseudomonadati</taxon>
        <taxon>Bacteroidota</taxon>
        <taxon>Sphingobacteriia</taxon>
        <taxon>Sphingobacteriales</taxon>
        <taxon>Sphingobacteriaceae</taxon>
        <taxon>Mucilaginibacter</taxon>
    </lineage>
</organism>
<dbReference type="OrthoDB" id="5326076at2"/>
<dbReference type="EMBL" id="CP042436">
    <property type="protein sequence ID" value="QEC62155.1"/>
    <property type="molecule type" value="Genomic_DNA"/>
</dbReference>
<dbReference type="RefSeq" id="WP_147030732.1">
    <property type="nucleotide sequence ID" value="NZ_CP042436.1"/>
</dbReference>
<protein>
    <submittedName>
        <fullName evidence="1">Uncharacterized protein</fullName>
    </submittedName>
</protein>
<proteinExistence type="predicted"/>
<reference evidence="1 2" key="1">
    <citation type="journal article" date="2017" name="Curr. Microbiol.">
        <title>Mucilaginibacter ginsenosidivorans sp. nov., Isolated from Soil of Ginseng Field.</title>
        <authorList>
            <person name="Kim M.M."/>
            <person name="Siddiqi M.Z."/>
            <person name="Im W.T."/>
        </authorList>
    </citation>
    <scope>NUCLEOTIDE SEQUENCE [LARGE SCALE GENOMIC DNA]</scope>
    <source>
        <strain evidence="1 2">Gsoil 3017</strain>
    </source>
</reference>
<dbReference type="AlphaFoldDB" id="A0A5B8UTT8"/>
<evidence type="ECO:0000313" key="1">
    <source>
        <dbReference type="EMBL" id="QEC62155.1"/>
    </source>
</evidence>
<dbReference type="Proteomes" id="UP000321479">
    <property type="component" value="Chromosome"/>
</dbReference>
<sequence>MGREFSFESLKERLTTQPIKERSVKSLSFKTFTEQLINDMLTINQAGNAIVYRTAMNRFLVSEFDHTHPYLDRDNFFVKNGLTGPTGYKSMDPHTAAHSGDRAMYNQINDPSIIFKVFDLSLDNGTYWQYDAKNAWQLPKN</sequence>
<name>A0A5B8UTT8_9SPHI</name>
<evidence type="ECO:0000313" key="2">
    <source>
        <dbReference type="Proteomes" id="UP000321479"/>
    </source>
</evidence>
<keyword evidence="2" id="KW-1185">Reference proteome</keyword>